<evidence type="ECO:0000256" key="1">
    <source>
        <dbReference type="SAM" id="MobiDB-lite"/>
    </source>
</evidence>
<protein>
    <submittedName>
        <fullName evidence="2">RNA-binding protein</fullName>
    </submittedName>
</protein>
<dbReference type="InterPro" id="IPR012677">
    <property type="entry name" value="Nucleotide-bd_a/b_plait_sf"/>
</dbReference>
<dbReference type="AlphaFoldDB" id="A0A131YKS2"/>
<dbReference type="EMBL" id="GEDV01009399">
    <property type="protein sequence ID" value="JAP79158.1"/>
    <property type="molecule type" value="Transcribed_RNA"/>
</dbReference>
<dbReference type="InterPro" id="IPR035979">
    <property type="entry name" value="RBD_domain_sf"/>
</dbReference>
<feature type="compositionally biased region" description="Basic and acidic residues" evidence="1">
    <location>
        <begin position="77"/>
        <end position="86"/>
    </location>
</feature>
<proteinExistence type="predicted"/>
<reference evidence="2" key="1">
    <citation type="journal article" date="2016" name="Ticks Tick Borne Dis.">
        <title>De novo assembly and annotation of the salivary gland transcriptome of Rhipicephalus appendiculatus male and female ticks during blood feeding.</title>
        <authorList>
            <person name="de Castro M.H."/>
            <person name="de Klerk D."/>
            <person name="Pienaar R."/>
            <person name="Latif A.A."/>
            <person name="Rees D.J."/>
            <person name="Mans B.J."/>
        </authorList>
    </citation>
    <scope>NUCLEOTIDE SEQUENCE</scope>
    <source>
        <tissue evidence="2">Salivary glands</tissue>
    </source>
</reference>
<sequence length="305" mass="33243">MDGGKVGRSMSTQPCDNGDGRRGPNSLPEDGAGPSREDAVDVHARRQKPTGDPSAQASDEREPAAQPEVPSGSKRRARDEHRDRPFAKINLQEFIPESQVIDYEEVDSRRLRLSCFQKGTTEEDVADLCKGAVSTGTLVKGVNLVHYHATYATPEDAVAAAQVLDGVEVKGCRVRVTYMGERWHDPGRCPPVSSNILDISNVPSEYCSKEKLQPIFKLGEVTKVSPTGTCKVVFPSSTELIKTVRDPSHHTLDGQRLKFAMGIESVLAQKLSNVIAKCAKRPTKSPPPKTSRGKSSGQNKMARKK</sequence>
<feature type="compositionally biased region" description="Basic and acidic residues" evidence="1">
    <location>
        <begin position="35"/>
        <end position="44"/>
    </location>
</feature>
<feature type="region of interest" description="Disordered" evidence="1">
    <location>
        <begin position="1"/>
        <end position="89"/>
    </location>
</feature>
<dbReference type="GO" id="GO:0003676">
    <property type="term" value="F:nucleic acid binding"/>
    <property type="evidence" value="ECO:0007669"/>
    <property type="project" value="InterPro"/>
</dbReference>
<accession>A0A131YKS2</accession>
<evidence type="ECO:0000313" key="2">
    <source>
        <dbReference type="EMBL" id="JAP79158.1"/>
    </source>
</evidence>
<dbReference type="CDD" id="cd00590">
    <property type="entry name" value="RRM_SF"/>
    <property type="match status" value="1"/>
</dbReference>
<feature type="region of interest" description="Disordered" evidence="1">
    <location>
        <begin position="279"/>
        <end position="305"/>
    </location>
</feature>
<organism evidence="2">
    <name type="scientific">Rhipicephalus appendiculatus</name>
    <name type="common">Brown ear tick</name>
    <dbReference type="NCBI Taxonomy" id="34631"/>
    <lineage>
        <taxon>Eukaryota</taxon>
        <taxon>Metazoa</taxon>
        <taxon>Ecdysozoa</taxon>
        <taxon>Arthropoda</taxon>
        <taxon>Chelicerata</taxon>
        <taxon>Arachnida</taxon>
        <taxon>Acari</taxon>
        <taxon>Parasitiformes</taxon>
        <taxon>Ixodida</taxon>
        <taxon>Ixodoidea</taxon>
        <taxon>Ixodidae</taxon>
        <taxon>Rhipicephalinae</taxon>
        <taxon>Rhipicephalus</taxon>
        <taxon>Rhipicephalus</taxon>
    </lineage>
</organism>
<name>A0A131YKS2_RHIAP</name>
<dbReference type="Gene3D" id="3.30.70.330">
    <property type="match status" value="1"/>
</dbReference>
<dbReference type="SUPFAM" id="SSF54928">
    <property type="entry name" value="RNA-binding domain, RBD"/>
    <property type="match status" value="1"/>
</dbReference>